<name>A0A0L0QSL4_VIRPA</name>
<dbReference type="CDD" id="cd00077">
    <property type="entry name" value="HDc"/>
    <property type="match status" value="1"/>
</dbReference>
<comment type="caution">
    <text evidence="3">The sequence shown here is derived from an EMBL/GenBank/DDBJ whole genome shotgun (WGS) entry which is preliminary data.</text>
</comment>
<feature type="compositionally biased region" description="Basic and acidic residues" evidence="1">
    <location>
        <begin position="57"/>
        <end position="69"/>
    </location>
</feature>
<dbReference type="InterPro" id="IPR037522">
    <property type="entry name" value="HD_GYP_dom"/>
</dbReference>
<feature type="region of interest" description="Disordered" evidence="1">
    <location>
        <begin position="57"/>
        <end position="77"/>
    </location>
</feature>
<accession>A0A0L0QSL4</accession>
<dbReference type="SMART" id="SM00471">
    <property type="entry name" value="HDc"/>
    <property type="match status" value="1"/>
</dbReference>
<gene>
    <name evidence="3" type="ORF">AFK71_05595</name>
</gene>
<dbReference type="InterPro" id="IPR003607">
    <property type="entry name" value="HD/PDEase_dom"/>
</dbReference>
<dbReference type="OrthoDB" id="9759601at2"/>
<dbReference type="EMBL" id="LGTO01000005">
    <property type="protein sequence ID" value="KNE21163.1"/>
    <property type="molecule type" value="Genomic_DNA"/>
</dbReference>
<dbReference type="GeneID" id="66868749"/>
<evidence type="ECO:0000313" key="4">
    <source>
        <dbReference type="Proteomes" id="UP000036780"/>
    </source>
</evidence>
<dbReference type="SUPFAM" id="SSF109604">
    <property type="entry name" value="HD-domain/PDEase-like"/>
    <property type="match status" value="1"/>
</dbReference>
<dbReference type="Pfam" id="PF13487">
    <property type="entry name" value="HD_5"/>
    <property type="match status" value="1"/>
</dbReference>
<keyword evidence="4" id="KW-1185">Reference proteome</keyword>
<organism evidence="3 4">
    <name type="scientific">Virgibacillus pantothenticus</name>
    <dbReference type="NCBI Taxonomy" id="1473"/>
    <lineage>
        <taxon>Bacteria</taxon>
        <taxon>Bacillati</taxon>
        <taxon>Bacillota</taxon>
        <taxon>Bacilli</taxon>
        <taxon>Bacillales</taxon>
        <taxon>Bacillaceae</taxon>
        <taxon>Virgibacillus</taxon>
    </lineage>
</organism>
<dbReference type="PANTHER" id="PTHR43155">
    <property type="entry name" value="CYCLIC DI-GMP PHOSPHODIESTERASE PA4108-RELATED"/>
    <property type="match status" value="1"/>
</dbReference>
<protein>
    <recommendedName>
        <fullName evidence="2">HD-GYP domain-containing protein</fullName>
    </recommendedName>
</protein>
<dbReference type="Proteomes" id="UP000036780">
    <property type="component" value="Unassembled WGS sequence"/>
</dbReference>
<dbReference type="AlphaFoldDB" id="A0A0L0QSL4"/>
<proteinExistence type="predicted"/>
<dbReference type="PROSITE" id="PS51832">
    <property type="entry name" value="HD_GYP"/>
    <property type="match status" value="1"/>
</dbReference>
<dbReference type="PATRIC" id="fig|1473.5.peg.4103"/>
<dbReference type="RefSeq" id="WP_050350577.1">
    <property type="nucleotide sequence ID" value="NZ_CP073011.1"/>
</dbReference>
<feature type="domain" description="HD-GYP" evidence="2">
    <location>
        <begin position="119"/>
        <end position="315"/>
    </location>
</feature>
<sequence>MWVKSNELSPGCVLLRDVKGKSQRPLIPKNTVITEEHITVLHKFLIETVDVSPKKASGEAWRNDNKKTEQSAQSAQPATSFERHYHYIVHQYKKMFVKWQNGAGVDITEVRALFLPILEKMEEVNKFVFKLHQYAKKEDYLYHHHIAMAILAAYVAYKSGYPKGEWLQIGLGALLSDCGMARISPEIIHNKSTLSEAEMEEIKKHPTYSYRLTKNLPILKLEIKQAIIQHHERLDGSGYPLGLTEGKINRYARIIAVCDTYHAMTSERWYQQKQSPFQVIEVLQKEQFSKLDPETIQSFIQIMTHFSIGTRVRLSNQKLAEIVFTDHHKPTRPMVRLDENKQIIALDNHPQLFIEELL</sequence>
<dbReference type="PANTHER" id="PTHR43155:SF2">
    <property type="entry name" value="CYCLIC DI-GMP PHOSPHODIESTERASE PA4108"/>
    <property type="match status" value="1"/>
</dbReference>
<evidence type="ECO:0000313" key="3">
    <source>
        <dbReference type="EMBL" id="KNE21163.1"/>
    </source>
</evidence>
<evidence type="ECO:0000256" key="1">
    <source>
        <dbReference type="SAM" id="MobiDB-lite"/>
    </source>
</evidence>
<evidence type="ECO:0000259" key="2">
    <source>
        <dbReference type="PROSITE" id="PS51832"/>
    </source>
</evidence>
<dbReference type="Gene3D" id="1.10.3210.10">
    <property type="entry name" value="Hypothetical protein af1432"/>
    <property type="match status" value="1"/>
</dbReference>
<reference evidence="4" key="1">
    <citation type="submission" date="2015-07" db="EMBL/GenBank/DDBJ databases">
        <title>Fjat-10053 dsm26.</title>
        <authorList>
            <person name="Liu B."/>
            <person name="Wang J."/>
            <person name="Zhu Y."/>
            <person name="Liu G."/>
            <person name="Chen Q."/>
            <person name="Chen Z."/>
            <person name="Lan J."/>
            <person name="Che J."/>
            <person name="Ge C."/>
            <person name="Shi H."/>
            <person name="Pan Z."/>
            <person name="Liu X."/>
        </authorList>
    </citation>
    <scope>NUCLEOTIDE SEQUENCE [LARGE SCALE GENOMIC DNA]</scope>
    <source>
        <strain evidence="4">DSM 26</strain>
    </source>
</reference>